<dbReference type="EMBL" id="MPUH01000114">
    <property type="protein sequence ID" value="OMJ89910.1"/>
    <property type="molecule type" value="Genomic_DNA"/>
</dbReference>
<keyword evidence="3" id="KW-1185">Reference proteome</keyword>
<feature type="transmembrane region" description="Helical" evidence="1">
    <location>
        <begin position="127"/>
        <end position="147"/>
    </location>
</feature>
<protein>
    <submittedName>
        <fullName evidence="2">Uncharacterized protein</fullName>
    </submittedName>
</protein>
<organism evidence="2 3">
    <name type="scientific">Stentor coeruleus</name>
    <dbReference type="NCBI Taxonomy" id="5963"/>
    <lineage>
        <taxon>Eukaryota</taxon>
        <taxon>Sar</taxon>
        <taxon>Alveolata</taxon>
        <taxon>Ciliophora</taxon>
        <taxon>Postciliodesmatophora</taxon>
        <taxon>Heterotrichea</taxon>
        <taxon>Heterotrichida</taxon>
        <taxon>Stentoridae</taxon>
        <taxon>Stentor</taxon>
    </lineage>
</organism>
<name>A0A1R2CLU0_9CILI</name>
<feature type="transmembrane region" description="Helical" evidence="1">
    <location>
        <begin position="9"/>
        <end position="27"/>
    </location>
</feature>
<feature type="transmembrane region" description="Helical" evidence="1">
    <location>
        <begin position="33"/>
        <end position="56"/>
    </location>
</feature>
<dbReference type="AlphaFoldDB" id="A0A1R2CLU0"/>
<sequence length="211" mass="25116">MSIDYFMQYIRALGVLSMTFITLFIVIPNAPKSLLYLTTWGFLLTNCYFFISFFWGSDGRLKKILTKSYAVLWGLNWNITLVYWILIFSYDPNPLYKRIIFHTIPIFFTMIEFPFNQARLKRKHYRFMIVLHVCYFGFYSVTTWMNGEGVYTGIDFTNFLIVFMTLLNFLVSLGAMEIGRRIKNRIIRKNSNKVSTDMEIPERKINRDNLI</sequence>
<proteinExistence type="predicted"/>
<feature type="transmembrane region" description="Helical" evidence="1">
    <location>
        <begin position="99"/>
        <end position="115"/>
    </location>
</feature>
<gene>
    <name evidence="2" type="ORF">SteCoe_7797</name>
</gene>
<evidence type="ECO:0000256" key="1">
    <source>
        <dbReference type="SAM" id="Phobius"/>
    </source>
</evidence>
<dbReference type="Proteomes" id="UP000187209">
    <property type="component" value="Unassembled WGS sequence"/>
</dbReference>
<keyword evidence="1" id="KW-1133">Transmembrane helix</keyword>
<keyword evidence="1" id="KW-0812">Transmembrane</keyword>
<keyword evidence="1" id="KW-0472">Membrane</keyword>
<evidence type="ECO:0000313" key="3">
    <source>
        <dbReference type="Proteomes" id="UP000187209"/>
    </source>
</evidence>
<accession>A0A1R2CLU0</accession>
<comment type="caution">
    <text evidence="2">The sequence shown here is derived from an EMBL/GenBank/DDBJ whole genome shotgun (WGS) entry which is preliminary data.</text>
</comment>
<reference evidence="2 3" key="1">
    <citation type="submission" date="2016-11" db="EMBL/GenBank/DDBJ databases">
        <title>The macronuclear genome of Stentor coeruleus: a giant cell with tiny introns.</title>
        <authorList>
            <person name="Slabodnick M."/>
            <person name="Ruby J.G."/>
            <person name="Reiff S.B."/>
            <person name="Swart E.C."/>
            <person name="Gosai S."/>
            <person name="Prabakaran S."/>
            <person name="Witkowska E."/>
            <person name="Larue G.E."/>
            <person name="Fisher S."/>
            <person name="Freeman R.M."/>
            <person name="Gunawardena J."/>
            <person name="Chu W."/>
            <person name="Stover N.A."/>
            <person name="Gregory B.D."/>
            <person name="Nowacki M."/>
            <person name="Derisi J."/>
            <person name="Roy S.W."/>
            <person name="Marshall W.F."/>
            <person name="Sood P."/>
        </authorList>
    </citation>
    <scope>NUCLEOTIDE SEQUENCE [LARGE SCALE GENOMIC DNA]</scope>
    <source>
        <strain evidence="2">WM001</strain>
    </source>
</reference>
<feature type="transmembrane region" description="Helical" evidence="1">
    <location>
        <begin position="68"/>
        <end position="87"/>
    </location>
</feature>
<feature type="transmembrane region" description="Helical" evidence="1">
    <location>
        <begin position="159"/>
        <end position="179"/>
    </location>
</feature>
<evidence type="ECO:0000313" key="2">
    <source>
        <dbReference type="EMBL" id="OMJ89910.1"/>
    </source>
</evidence>